<dbReference type="EMBL" id="JALLKP010000004">
    <property type="protein sequence ID" value="KAK2195334.1"/>
    <property type="molecule type" value="Genomic_DNA"/>
</dbReference>
<protein>
    <submittedName>
        <fullName evidence="1">Uncharacterized protein</fullName>
    </submittedName>
</protein>
<dbReference type="KEGG" id="bdw:94337306"/>
<name>A0AAD9PIH7_9APIC</name>
<evidence type="ECO:0000313" key="2">
    <source>
        <dbReference type="Proteomes" id="UP001214638"/>
    </source>
</evidence>
<evidence type="ECO:0000313" key="1">
    <source>
        <dbReference type="EMBL" id="KAK2195334.1"/>
    </source>
</evidence>
<sequence length="189" mass="21528">MFKCRVCSVVPFAALFGFADSPKNEESYDVNSMDENVSTLESDDENLLEEPADESLVPMRTAEEIEFLIVQWDAYISPRSKKLWSNKAQRYAILRAIAQGVGKHDDPFLSSSSNCMRWRGEFLENYPIIKINRVGNKNGEPEAAFVNRLFVFLCGDEECFKLVDPSNCKYFRMACGNTWCVNVTHISLV</sequence>
<organism evidence="1 2">
    <name type="scientific">Babesia duncani</name>
    <dbReference type="NCBI Taxonomy" id="323732"/>
    <lineage>
        <taxon>Eukaryota</taxon>
        <taxon>Sar</taxon>
        <taxon>Alveolata</taxon>
        <taxon>Apicomplexa</taxon>
        <taxon>Aconoidasida</taxon>
        <taxon>Piroplasmida</taxon>
        <taxon>Babesiidae</taxon>
        <taxon>Babesia</taxon>
    </lineage>
</organism>
<keyword evidence="2" id="KW-1185">Reference proteome</keyword>
<dbReference type="RefSeq" id="XP_067802177.1">
    <property type="nucleotide sequence ID" value="XM_067948026.1"/>
</dbReference>
<dbReference type="GeneID" id="94337306"/>
<gene>
    <name evidence="1" type="ORF">BdWA1_003009</name>
</gene>
<proteinExistence type="predicted"/>
<dbReference type="AlphaFoldDB" id="A0AAD9PIH7"/>
<accession>A0AAD9PIH7</accession>
<dbReference type="Proteomes" id="UP001214638">
    <property type="component" value="Unassembled WGS sequence"/>
</dbReference>
<comment type="caution">
    <text evidence="1">The sequence shown here is derived from an EMBL/GenBank/DDBJ whole genome shotgun (WGS) entry which is preliminary data.</text>
</comment>
<reference evidence="1" key="1">
    <citation type="journal article" date="2023" name="Nat. Microbiol.">
        <title>Babesia duncani multi-omics identifies virulence factors and drug targets.</title>
        <authorList>
            <person name="Singh P."/>
            <person name="Lonardi S."/>
            <person name="Liang Q."/>
            <person name="Vydyam P."/>
            <person name="Khabirova E."/>
            <person name="Fang T."/>
            <person name="Gihaz S."/>
            <person name="Thekkiniath J."/>
            <person name="Munshi M."/>
            <person name="Abel S."/>
            <person name="Ciampossin L."/>
            <person name="Batugedara G."/>
            <person name="Gupta M."/>
            <person name="Lu X.M."/>
            <person name="Lenz T."/>
            <person name="Chakravarty S."/>
            <person name="Cornillot E."/>
            <person name="Hu Y."/>
            <person name="Ma W."/>
            <person name="Gonzalez L.M."/>
            <person name="Sanchez S."/>
            <person name="Estrada K."/>
            <person name="Sanchez-Flores A."/>
            <person name="Montero E."/>
            <person name="Harb O.S."/>
            <person name="Le Roch K.G."/>
            <person name="Mamoun C.B."/>
        </authorList>
    </citation>
    <scope>NUCLEOTIDE SEQUENCE</scope>
    <source>
        <strain evidence="1">WA1</strain>
    </source>
</reference>